<feature type="domain" description="HTH cro/C1-type" evidence="1">
    <location>
        <begin position="64"/>
        <end position="118"/>
    </location>
</feature>
<dbReference type="CDD" id="cd00093">
    <property type="entry name" value="HTH_XRE"/>
    <property type="match status" value="1"/>
</dbReference>
<dbReference type="Pfam" id="PF13443">
    <property type="entry name" value="HTH_26"/>
    <property type="match status" value="1"/>
</dbReference>
<dbReference type="EMBL" id="CP112998">
    <property type="protein sequence ID" value="WAC11364.1"/>
    <property type="molecule type" value="Genomic_DNA"/>
</dbReference>
<dbReference type="GO" id="GO:0006355">
    <property type="term" value="P:regulation of DNA-templated transcription"/>
    <property type="evidence" value="ECO:0007669"/>
    <property type="project" value="InterPro"/>
</dbReference>
<dbReference type="InterPro" id="IPR039060">
    <property type="entry name" value="Antitox_HigA"/>
</dbReference>
<dbReference type="PROSITE" id="PS50943">
    <property type="entry name" value="HTH_CROC1"/>
    <property type="match status" value="1"/>
</dbReference>
<evidence type="ECO:0000259" key="1">
    <source>
        <dbReference type="PROSITE" id="PS50943"/>
    </source>
</evidence>
<name>A0A9E8NBP4_9BACT</name>
<dbReference type="AlphaFoldDB" id="A0A9E8NBP4"/>
<dbReference type="Proteomes" id="UP001164653">
    <property type="component" value="Chromosome"/>
</dbReference>
<accession>A0A9E8NBP4</accession>
<gene>
    <name evidence="2" type="ORF">ON006_26985</name>
</gene>
<dbReference type="InterPro" id="IPR010982">
    <property type="entry name" value="Lambda_DNA-bd_dom_sf"/>
</dbReference>
<dbReference type="RefSeq" id="WP_244821296.1">
    <property type="nucleotide sequence ID" value="NZ_CP112998.1"/>
</dbReference>
<sequence length="142" mass="16495">METLKYRIIKDGKQYKDYCNALEELLIGQNSDENIDEIELLTLLIEKYDSENDTFGEVDPVTLLQSLMNEHEMRAKDVVDLLNVSKGYVSDILHYRKGMSKEVIRKLADHFKVNQKAFNRPYTLKMPSRLGIPGTRISMNPR</sequence>
<dbReference type="InterPro" id="IPR001387">
    <property type="entry name" value="Cro/C1-type_HTH"/>
</dbReference>
<dbReference type="KEGG" id="dpf:ON006_26985"/>
<dbReference type="SUPFAM" id="SSF47413">
    <property type="entry name" value="lambda repressor-like DNA-binding domains"/>
    <property type="match status" value="1"/>
</dbReference>
<dbReference type="Gene3D" id="1.10.260.40">
    <property type="entry name" value="lambda repressor-like DNA-binding domains"/>
    <property type="match status" value="1"/>
</dbReference>
<dbReference type="PANTHER" id="PTHR40455">
    <property type="entry name" value="ANTITOXIN HIGA"/>
    <property type="match status" value="1"/>
</dbReference>
<keyword evidence="3" id="KW-1185">Reference proteome</keyword>
<dbReference type="GO" id="GO:0001046">
    <property type="term" value="F:core promoter sequence-specific DNA binding"/>
    <property type="evidence" value="ECO:0007669"/>
    <property type="project" value="TreeGrafter"/>
</dbReference>
<protein>
    <submittedName>
        <fullName evidence="2">Helix-turn-helix domain-containing protein</fullName>
    </submittedName>
</protein>
<organism evidence="2 3">
    <name type="scientific">Dyadobacter pollutisoli</name>
    <dbReference type="NCBI Taxonomy" id="2910158"/>
    <lineage>
        <taxon>Bacteria</taxon>
        <taxon>Pseudomonadati</taxon>
        <taxon>Bacteroidota</taxon>
        <taxon>Cytophagia</taxon>
        <taxon>Cytophagales</taxon>
        <taxon>Spirosomataceae</taxon>
        <taxon>Dyadobacter</taxon>
    </lineage>
</organism>
<dbReference type="PANTHER" id="PTHR40455:SF1">
    <property type="entry name" value="ANTITOXIN HIGA"/>
    <property type="match status" value="1"/>
</dbReference>
<reference evidence="2" key="1">
    <citation type="submission" date="2022-11" db="EMBL/GenBank/DDBJ databases">
        <title>Dyadobacter pollutisoli sp. nov., isolated from plastic dumped soil.</title>
        <authorList>
            <person name="Kim J.M."/>
            <person name="Kim K.R."/>
            <person name="Lee J.K."/>
            <person name="Hao L."/>
            <person name="Jeon C.O."/>
        </authorList>
    </citation>
    <scope>NUCLEOTIDE SEQUENCE</scope>
    <source>
        <strain evidence="2">U1</strain>
    </source>
</reference>
<proteinExistence type="predicted"/>
<evidence type="ECO:0000313" key="2">
    <source>
        <dbReference type="EMBL" id="WAC11364.1"/>
    </source>
</evidence>
<evidence type="ECO:0000313" key="3">
    <source>
        <dbReference type="Proteomes" id="UP001164653"/>
    </source>
</evidence>